<gene>
    <name evidence="2" type="ORF">BU26DRAFT_557733</name>
</gene>
<evidence type="ECO:0000313" key="2">
    <source>
        <dbReference type="EMBL" id="KAF2256267.1"/>
    </source>
</evidence>
<accession>A0A6A6J1P0</accession>
<organism evidence="2 3">
    <name type="scientific">Trematosphaeria pertusa</name>
    <dbReference type="NCBI Taxonomy" id="390896"/>
    <lineage>
        <taxon>Eukaryota</taxon>
        <taxon>Fungi</taxon>
        <taxon>Dikarya</taxon>
        <taxon>Ascomycota</taxon>
        <taxon>Pezizomycotina</taxon>
        <taxon>Dothideomycetes</taxon>
        <taxon>Pleosporomycetidae</taxon>
        <taxon>Pleosporales</taxon>
        <taxon>Massarineae</taxon>
        <taxon>Trematosphaeriaceae</taxon>
        <taxon>Trematosphaeria</taxon>
    </lineage>
</organism>
<dbReference type="RefSeq" id="XP_033691271.1">
    <property type="nucleotide sequence ID" value="XM_033832493.1"/>
</dbReference>
<keyword evidence="3" id="KW-1185">Reference proteome</keyword>
<protein>
    <submittedName>
        <fullName evidence="2">Uncharacterized protein</fullName>
    </submittedName>
</protein>
<dbReference type="AlphaFoldDB" id="A0A6A6J1P0"/>
<sequence length="293" mass="32106">MAVQTGWRRWVMAACWTTAPVDGGVGGVGGVHGLGGSWAMRDFLGAAGRERRSKTDEDLGKNLKLNSMRVDRAESYCSWAPMVRALGKRRLDLLRALEQGQHHHAEESLLSRLWNNRGSVRRRQNHCTPSASGHGRWDVTVTTADTPGQYSSVRPAAPKQSIARLVREAITRDGRTHPPPRLRSCCCCSEEIVVPLSSMQEHALLAPPSPPTPHGGQRKLVEFVDEPCGKAQDGGGARAANDERARTHRGRALAASGMADAVQLRRWRRGDSALGPPFACTDRQRQIPKHLSE</sequence>
<feature type="compositionally biased region" description="Basic and acidic residues" evidence="1">
    <location>
        <begin position="282"/>
        <end position="293"/>
    </location>
</feature>
<evidence type="ECO:0000313" key="3">
    <source>
        <dbReference type="Proteomes" id="UP000800094"/>
    </source>
</evidence>
<proteinExistence type="predicted"/>
<dbReference type="Proteomes" id="UP000800094">
    <property type="component" value="Unassembled WGS sequence"/>
</dbReference>
<dbReference type="EMBL" id="ML987189">
    <property type="protein sequence ID" value="KAF2256267.1"/>
    <property type="molecule type" value="Genomic_DNA"/>
</dbReference>
<evidence type="ECO:0000256" key="1">
    <source>
        <dbReference type="SAM" id="MobiDB-lite"/>
    </source>
</evidence>
<name>A0A6A6J1P0_9PLEO</name>
<reference evidence="2" key="1">
    <citation type="journal article" date="2020" name="Stud. Mycol.">
        <title>101 Dothideomycetes genomes: a test case for predicting lifestyles and emergence of pathogens.</title>
        <authorList>
            <person name="Haridas S."/>
            <person name="Albert R."/>
            <person name="Binder M."/>
            <person name="Bloem J."/>
            <person name="Labutti K."/>
            <person name="Salamov A."/>
            <person name="Andreopoulos B."/>
            <person name="Baker S."/>
            <person name="Barry K."/>
            <person name="Bills G."/>
            <person name="Bluhm B."/>
            <person name="Cannon C."/>
            <person name="Castanera R."/>
            <person name="Culley D."/>
            <person name="Daum C."/>
            <person name="Ezra D."/>
            <person name="Gonzalez J."/>
            <person name="Henrissat B."/>
            <person name="Kuo A."/>
            <person name="Liang C."/>
            <person name="Lipzen A."/>
            <person name="Lutzoni F."/>
            <person name="Magnuson J."/>
            <person name="Mondo S."/>
            <person name="Nolan M."/>
            <person name="Ohm R."/>
            <person name="Pangilinan J."/>
            <person name="Park H.-J."/>
            <person name="Ramirez L."/>
            <person name="Alfaro M."/>
            <person name="Sun H."/>
            <person name="Tritt A."/>
            <person name="Yoshinaga Y."/>
            <person name="Zwiers L.-H."/>
            <person name="Turgeon B."/>
            <person name="Goodwin S."/>
            <person name="Spatafora J."/>
            <person name="Crous P."/>
            <person name="Grigoriev I."/>
        </authorList>
    </citation>
    <scope>NUCLEOTIDE SEQUENCE</scope>
    <source>
        <strain evidence="2">CBS 122368</strain>
    </source>
</reference>
<dbReference type="GeneID" id="54585823"/>
<feature type="region of interest" description="Disordered" evidence="1">
    <location>
        <begin position="273"/>
        <end position="293"/>
    </location>
</feature>